<dbReference type="PIRSF" id="PIRSF000641">
    <property type="entry name" value="SRK"/>
    <property type="match status" value="1"/>
</dbReference>
<evidence type="ECO:0000256" key="17">
    <source>
        <dbReference type="PROSITE-ProRule" id="PRU00076"/>
    </source>
</evidence>
<evidence type="ECO:0000256" key="11">
    <source>
        <dbReference type="ARBA" id="ARBA00023136"/>
    </source>
</evidence>
<dbReference type="SMART" id="SM00108">
    <property type="entry name" value="B_lectin"/>
    <property type="match status" value="1"/>
</dbReference>
<keyword evidence="4 16" id="KW-0808">Transferase</keyword>
<keyword evidence="13" id="KW-0325">Glycoprotein</keyword>
<evidence type="ECO:0000256" key="12">
    <source>
        <dbReference type="ARBA" id="ARBA00023157"/>
    </source>
</evidence>
<dbReference type="InterPro" id="IPR011009">
    <property type="entry name" value="Kinase-like_dom_sf"/>
</dbReference>
<dbReference type="InterPro" id="IPR003609">
    <property type="entry name" value="Pan_app"/>
</dbReference>
<dbReference type="PANTHER" id="PTHR27002">
    <property type="entry name" value="RECEPTOR-LIKE SERINE/THREONINE-PROTEIN KINASE SD1-8"/>
    <property type="match status" value="1"/>
</dbReference>
<dbReference type="FunFam" id="1.10.510.10:FF:000060">
    <property type="entry name" value="G-type lectin S-receptor-like serine/threonine-protein kinase"/>
    <property type="match status" value="1"/>
</dbReference>
<dbReference type="EC" id="2.7.11.1" evidence="16"/>
<dbReference type="InterPro" id="IPR000742">
    <property type="entry name" value="EGF"/>
</dbReference>
<dbReference type="SUPFAM" id="SSF51110">
    <property type="entry name" value="alpha-D-mannose-specific plant lectins"/>
    <property type="match status" value="1"/>
</dbReference>
<keyword evidence="7 16" id="KW-0547">Nucleotide-binding</keyword>
<evidence type="ECO:0000256" key="1">
    <source>
        <dbReference type="ARBA" id="ARBA00004251"/>
    </source>
</evidence>
<feature type="domain" description="EGF-like" evidence="21">
    <location>
        <begin position="298"/>
        <end position="334"/>
    </location>
</feature>
<evidence type="ECO:0000256" key="10">
    <source>
        <dbReference type="ARBA" id="ARBA00022989"/>
    </source>
</evidence>
<feature type="domain" description="Bulb-type lectin" evidence="22">
    <location>
        <begin position="32"/>
        <end position="160"/>
    </location>
</feature>
<dbReference type="FunFam" id="2.90.10.10:FF:000001">
    <property type="entry name" value="G-type lectin S-receptor-like serine/threonine-protein kinase"/>
    <property type="match status" value="1"/>
</dbReference>
<dbReference type="InterPro" id="IPR000719">
    <property type="entry name" value="Prot_kinase_dom"/>
</dbReference>
<dbReference type="InterPro" id="IPR008271">
    <property type="entry name" value="Ser/Thr_kinase_AS"/>
</dbReference>
<name>A0AAE1IRW9_9FABA</name>
<dbReference type="PROSITE" id="PS50026">
    <property type="entry name" value="EGF_3"/>
    <property type="match status" value="1"/>
</dbReference>
<dbReference type="InterPro" id="IPR000858">
    <property type="entry name" value="S_locus_glycoprot_dom"/>
</dbReference>
<dbReference type="Gene3D" id="2.90.10.10">
    <property type="entry name" value="Bulb-type lectin domain"/>
    <property type="match status" value="1"/>
</dbReference>
<accession>A0AAE1IRW9</accession>
<evidence type="ECO:0000256" key="7">
    <source>
        <dbReference type="ARBA" id="ARBA00022741"/>
    </source>
</evidence>
<dbReference type="GO" id="GO:0048544">
    <property type="term" value="P:recognition of pollen"/>
    <property type="evidence" value="ECO:0007669"/>
    <property type="project" value="InterPro"/>
</dbReference>
<dbReference type="PROSITE" id="PS50948">
    <property type="entry name" value="PAN"/>
    <property type="match status" value="1"/>
</dbReference>
<protein>
    <recommendedName>
        <fullName evidence="16">Receptor-like serine/threonine-protein kinase</fullName>
        <ecNumber evidence="16">2.7.11.1</ecNumber>
    </recommendedName>
</protein>
<organism evidence="24 25">
    <name type="scientific">Acacia crassicarpa</name>
    <name type="common">northern wattle</name>
    <dbReference type="NCBI Taxonomy" id="499986"/>
    <lineage>
        <taxon>Eukaryota</taxon>
        <taxon>Viridiplantae</taxon>
        <taxon>Streptophyta</taxon>
        <taxon>Embryophyta</taxon>
        <taxon>Tracheophyta</taxon>
        <taxon>Spermatophyta</taxon>
        <taxon>Magnoliopsida</taxon>
        <taxon>eudicotyledons</taxon>
        <taxon>Gunneridae</taxon>
        <taxon>Pentapetalae</taxon>
        <taxon>rosids</taxon>
        <taxon>fabids</taxon>
        <taxon>Fabales</taxon>
        <taxon>Fabaceae</taxon>
        <taxon>Caesalpinioideae</taxon>
        <taxon>mimosoid clade</taxon>
        <taxon>Acacieae</taxon>
        <taxon>Acacia</taxon>
    </lineage>
</organism>
<dbReference type="SMART" id="SM00473">
    <property type="entry name" value="PAN_AP"/>
    <property type="match status" value="1"/>
</dbReference>
<dbReference type="InterPro" id="IPR021820">
    <property type="entry name" value="S-locus_recpt_kinase_C"/>
</dbReference>
<gene>
    <name evidence="24" type="ORF">QN277_008659</name>
</gene>
<dbReference type="GO" id="GO:0005524">
    <property type="term" value="F:ATP binding"/>
    <property type="evidence" value="ECO:0007669"/>
    <property type="project" value="UniProtKB-KW"/>
</dbReference>
<keyword evidence="5 18" id="KW-0812">Transmembrane</keyword>
<keyword evidence="3 16" id="KW-0723">Serine/threonine-protein kinase</keyword>
<dbReference type="Pfam" id="PF08276">
    <property type="entry name" value="PAN_2"/>
    <property type="match status" value="1"/>
</dbReference>
<evidence type="ECO:0000256" key="13">
    <source>
        <dbReference type="ARBA" id="ARBA00023180"/>
    </source>
</evidence>
<keyword evidence="12" id="KW-1015">Disulfide bond</keyword>
<dbReference type="GO" id="GO:0005886">
    <property type="term" value="C:plasma membrane"/>
    <property type="evidence" value="ECO:0007669"/>
    <property type="project" value="UniProtKB-SubCell"/>
</dbReference>
<evidence type="ECO:0000256" key="18">
    <source>
        <dbReference type="SAM" id="Phobius"/>
    </source>
</evidence>
<sequence length="833" mass="93307">MANLLPLILSFFFTSLFSLSSATDTLTKSHSLVDEPNGTTTTTTTTLVSNDGTFELGFFSPGSSSNRYLGIWYRNIPDTTVVWVANRQPPLKDDANFTTPSRLTINDEGSLVLLSPNGTVIWSPNTTVKSQSVSVVAQLLDSGNLVLRNEKDQVGGDEKYIWQSFDYPSDTFLPGMKIGWDLRRGINRELRAWKSWDDPSVGELRWGMVVGVTPELVMWKGEEEYYRSGPWNGLIFSGKTTPIFDLHFVSNQDELVYTSQLQNKSVITRVVLNGTTSYRQRYNWVEETKSWRLYSSVPRDNCDNYNLCGPYGNCVVNDSPPCQCLSGFEPKSPQNYNALDWTQGCVRSEMWSCGVKNRDGFRRFGGLKMPDTRKAWVNSSMTLEDCRMKCLANCSCTAYANLYVTGGGIGCLIWFGELIDLRVASTPGQDLYIRMATSETDAKRHKKMVGIVVIAVAVPLAVLALLAFACTHWRKRKRRVDTEKTSIENNNKDEQEDLDLPLYDLATIVHATNDFSNDLKLGQGGFGPVYKGILADGQEIAIKRLSRSSGQGIKEFKNEVSLCAKLQHRNLVKVLGCCTQGEEKMLIYEYMPNKSLDSFLFDSRQNEFLDWTRRFHIIFGIARGLLYLHQDSRLRIIHRDLKASNILLDAEMNPKISDFGMARMFGGDQIEGNTNRIAGTYGYMSPEYAIHGLFSIKSDVFSFGVLLLEIVSGKKNRGASYPNQGFNLIGQAWRLWKENHPLELVDGCLGEAFNISGALRCIQVGLLCVQVHPEDRPNMASVIVMLSSENVLPEPKEPGFLIEKIMVGEECASSGHQISSSTNEVTVTQLEAR</sequence>
<comment type="caution">
    <text evidence="24">The sequence shown here is derived from an EMBL/GenBank/DDBJ whole genome shotgun (WGS) entry which is preliminary data.</text>
</comment>
<dbReference type="Proteomes" id="UP001293593">
    <property type="component" value="Unassembled WGS sequence"/>
</dbReference>
<evidence type="ECO:0000256" key="16">
    <source>
        <dbReference type="PIRNR" id="PIRNR000641"/>
    </source>
</evidence>
<dbReference type="Pfam" id="PF00954">
    <property type="entry name" value="S_locus_glycop"/>
    <property type="match status" value="1"/>
</dbReference>
<evidence type="ECO:0000256" key="6">
    <source>
        <dbReference type="ARBA" id="ARBA00022729"/>
    </source>
</evidence>
<dbReference type="GO" id="GO:0004674">
    <property type="term" value="F:protein serine/threonine kinase activity"/>
    <property type="evidence" value="ECO:0007669"/>
    <property type="project" value="UniProtKB-KW"/>
</dbReference>
<dbReference type="InterPro" id="IPR024171">
    <property type="entry name" value="SRK-like_kinase"/>
</dbReference>
<dbReference type="FunFam" id="3.30.200.20:FF:000195">
    <property type="entry name" value="G-type lectin S-receptor-like serine/threonine-protein kinase"/>
    <property type="match status" value="1"/>
</dbReference>
<dbReference type="Gene3D" id="3.30.200.20">
    <property type="entry name" value="Phosphorylase Kinase, domain 1"/>
    <property type="match status" value="1"/>
</dbReference>
<feature type="signal peptide" evidence="19">
    <location>
        <begin position="1"/>
        <end position="22"/>
    </location>
</feature>
<dbReference type="Pfam" id="PF07714">
    <property type="entry name" value="PK_Tyr_Ser-Thr"/>
    <property type="match status" value="1"/>
</dbReference>
<proteinExistence type="inferred from homology"/>
<evidence type="ECO:0000259" key="20">
    <source>
        <dbReference type="PROSITE" id="PS50011"/>
    </source>
</evidence>
<dbReference type="EMBL" id="JAWXYG010000013">
    <property type="protein sequence ID" value="KAK4255693.1"/>
    <property type="molecule type" value="Genomic_DNA"/>
</dbReference>
<evidence type="ECO:0000313" key="24">
    <source>
        <dbReference type="EMBL" id="KAK4255693.1"/>
    </source>
</evidence>
<dbReference type="InterPro" id="IPR001245">
    <property type="entry name" value="Ser-Thr/Tyr_kinase_cat_dom"/>
</dbReference>
<dbReference type="Pfam" id="PF11883">
    <property type="entry name" value="DUF3403"/>
    <property type="match status" value="1"/>
</dbReference>
<evidence type="ECO:0000256" key="3">
    <source>
        <dbReference type="ARBA" id="ARBA00022527"/>
    </source>
</evidence>
<dbReference type="InterPro" id="IPR001480">
    <property type="entry name" value="Bulb-type_lectin_dom"/>
</dbReference>
<dbReference type="CDD" id="cd14066">
    <property type="entry name" value="STKc_IRAK"/>
    <property type="match status" value="1"/>
</dbReference>
<dbReference type="PROSITE" id="PS50011">
    <property type="entry name" value="PROTEIN_KINASE_DOM"/>
    <property type="match status" value="1"/>
</dbReference>
<dbReference type="Gene3D" id="1.10.510.10">
    <property type="entry name" value="Transferase(Phosphotransferase) domain 1"/>
    <property type="match status" value="1"/>
</dbReference>
<keyword evidence="11 18" id="KW-0472">Membrane</keyword>
<feature type="chain" id="PRO_5042021064" description="Receptor-like serine/threonine-protein kinase" evidence="19">
    <location>
        <begin position="23"/>
        <end position="833"/>
    </location>
</feature>
<feature type="transmembrane region" description="Helical" evidence="18">
    <location>
        <begin position="448"/>
        <end position="469"/>
    </location>
</feature>
<comment type="catalytic activity">
    <reaction evidence="14 16">
        <text>L-threonyl-[protein] + ATP = O-phospho-L-threonyl-[protein] + ADP + H(+)</text>
        <dbReference type="Rhea" id="RHEA:46608"/>
        <dbReference type="Rhea" id="RHEA-COMP:11060"/>
        <dbReference type="Rhea" id="RHEA-COMP:11605"/>
        <dbReference type="ChEBI" id="CHEBI:15378"/>
        <dbReference type="ChEBI" id="CHEBI:30013"/>
        <dbReference type="ChEBI" id="CHEBI:30616"/>
        <dbReference type="ChEBI" id="CHEBI:61977"/>
        <dbReference type="ChEBI" id="CHEBI:456216"/>
        <dbReference type="EC" id="2.7.11.1"/>
    </reaction>
</comment>
<evidence type="ECO:0000256" key="19">
    <source>
        <dbReference type="SAM" id="SignalP"/>
    </source>
</evidence>
<comment type="catalytic activity">
    <reaction evidence="15 16">
        <text>L-seryl-[protein] + ATP = O-phospho-L-seryl-[protein] + ADP + H(+)</text>
        <dbReference type="Rhea" id="RHEA:17989"/>
        <dbReference type="Rhea" id="RHEA-COMP:9863"/>
        <dbReference type="Rhea" id="RHEA-COMP:11604"/>
        <dbReference type="ChEBI" id="CHEBI:15378"/>
        <dbReference type="ChEBI" id="CHEBI:29999"/>
        <dbReference type="ChEBI" id="CHEBI:30616"/>
        <dbReference type="ChEBI" id="CHEBI:83421"/>
        <dbReference type="ChEBI" id="CHEBI:456216"/>
        <dbReference type="EC" id="2.7.11.1"/>
    </reaction>
</comment>
<evidence type="ECO:0000259" key="22">
    <source>
        <dbReference type="PROSITE" id="PS50927"/>
    </source>
</evidence>
<dbReference type="CDD" id="cd00028">
    <property type="entry name" value="B_lectin"/>
    <property type="match status" value="1"/>
</dbReference>
<feature type="domain" description="Apple" evidence="23">
    <location>
        <begin position="353"/>
        <end position="436"/>
    </location>
</feature>
<dbReference type="PANTHER" id="PTHR27002:SF853">
    <property type="entry name" value="CYSTEINE-RICH RLK (RECEPTOR-LIKE KINASE) PROTEIN"/>
    <property type="match status" value="1"/>
</dbReference>
<dbReference type="SMART" id="SM00220">
    <property type="entry name" value="S_TKc"/>
    <property type="match status" value="1"/>
</dbReference>
<evidence type="ECO:0000256" key="8">
    <source>
        <dbReference type="ARBA" id="ARBA00022777"/>
    </source>
</evidence>
<keyword evidence="9 16" id="KW-0067">ATP-binding</keyword>
<dbReference type="Pfam" id="PF01453">
    <property type="entry name" value="B_lectin"/>
    <property type="match status" value="1"/>
</dbReference>
<dbReference type="CDD" id="cd01098">
    <property type="entry name" value="PAN_AP_plant"/>
    <property type="match status" value="1"/>
</dbReference>
<evidence type="ECO:0000256" key="2">
    <source>
        <dbReference type="ARBA" id="ARBA00022475"/>
    </source>
</evidence>
<dbReference type="PROSITE" id="PS50927">
    <property type="entry name" value="BULB_LECTIN"/>
    <property type="match status" value="1"/>
</dbReference>
<keyword evidence="10 18" id="KW-1133">Transmembrane helix</keyword>
<evidence type="ECO:0000259" key="21">
    <source>
        <dbReference type="PROSITE" id="PS50026"/>
    </source>
</evidence>
<comment type="caution">
    <text evidence="17">Lacks conserved residue(s) required for the propagation of feature annotation.</text>
</comment>
<evidence type="ECO:0000313" key="25">
    <source>
        <dbReference type="Proteomes" id="UP001293593"/>
    </source>
</evidence>
<keyword evidence="25" id="KW-1185">Reference proteome</keyword>
<keyword evidence="8 16" id="KW-0418">Kinase</keyword>
<evidence type="ECO:0000256" key="4">
    <source>
        <dbReference type="ARBA" id="ARBA00022679"/>
    </source>
</evidence>
<reference evidence="24" key="1">
    <citation type="submission" date="2023-10" db="EMBL/GenBank/DDBJ databases">
        <title>Chromosome-level genome of the transformable northern wattle, Acacia crassicarpa.</title>
        <authorList>
            <person name="Massaro I."/>
            <person name="Sinha N.R."/>
            <person name="Poethig S."/>
            <person name="Leichty A.R."/>
        </authorList>
    </citation>
    <scope>NUCLEOTIDE SEQUENCE</scope>
    <source>
        <strain evidence="24">Acra3RX</strain>
        <tissue evidence="24">Leaf</tissue>
    </source>
</reference>
<evidence type="ECO:0000256" key="5">
    <source>
        <dbReference type="ARBA" id="ARBA00022692"/>
    </source>
</evidence>
<evidence type="ECO:0000256" key="14">
    <source>
        <dbReference type="ARBA" id="ARBA00047899"/>
    </source>
</evidence>
<dbReference type="PROSITE" id="PS00108">
    <property type="entry name" value="PROTEIN_KINASE_ST"/>
    <property type="match status" value="1"/>
</dbReference>
<comment type="similarity">
    <text evidence="16">Belongs to the protein kinase superfamily. Ser/Thr protein kinase family.</text>
</comment>
<dbReference type="SUPFAM" id="SSF56112">
    <property type="entry name" value="Protein kinase-like (PK-like)"/>
    <property type="match status" value="1"/>
</dbReference>
<keyword evidence="17" id="KW-0245">EGF-like domain</keyword>
<evidence type="ECO:0000256" key="15">
    <source>
        <dbReference type="ARBA" id="ARBA00048679"/>
    </source>
</evidence>
<dbReference type="InterPro" id="IPR036426">
    <property type="entry name" value="Bulb-type_lectin_dom_sf"/>
</dbReference>
<evidence type="ECO:0000256" key="9">
    <source>
        <dbReference type="ARBA" id="ARBA00022840"/>
    </source>
</evidence>
<feature type="domain" description="Protein kinase" evidence="20">
    <location>
        <begin position="515"/>
        <end position="792"/>
    </location>
</feature>
<comment type="subcellular location">
    <subcellularLocation>
        <location evidence="1">Cell membrane</location>
        <topology evidence="1">Single-pass type I membrane protein</topology>
    </subcellularLocation>
</comment>
<keyword evidence="6 19" id="KW-0732">Signal</keyword>
<dbReference type="AlphaFoldDB" id="A0AAE1IRW9"/>
<evidence type="ECO:0000259" key="23">
    <source>
        <dbReference type="PROSITE" id="PS50948"/>
    </source>
</evidence>
<keyword evidence="2" id="KW-1003">Cell membrane</keyword>